<organism evidence="1 2">
    <name type="scientific">Microseira wollei NIES-4236</name>
    <dbReference type="NCBI Taxonomy" id="2530354"/>
    <lineage>
        <taxon>Bacteria</taxon>
        <taxon>Bacillati</taxon>
        <taxon>Cyanobacteriota</taxon>
        <taxon>Cyanophyceae</taxon>
        <taxon>Oscillatoriophycideae</taxon>
        <taxon>Aerosakkonematales</taxon>
        <taxon>Aerosakkonemataceae</taxon>
        <taxon>Microseira</taxon>
    </lineage>
</organism>
<keyword evidence="2" id="KW-1185">Reference proteome</keyword>
<dbReference type="InterPro" id="IPR053860">
    <property type="entry name" value="DUF6932"/>
</dbReference>
<comment type="caution">
    <text evidence="1">The sequence shown here is derived from an EMBL/GenBank/DDBJ whole genome shotgun (WGS) entry which is preliminary data.</text>
</comment>
<gene>
    <name evidence="1" type="ORF">MiSe_51640</name>
</gene>
<dbReference type="EMBL" id="BLAY01000089">
    <property type="protein sequence ID" value="GET40355.1"/>
    <property type="molecule type" value="Genomic_DNA"/>
</dbReference>
<sequence>MIPEFDEHGNLPPGVHFCEWQEFVERFATTDQRFLLIQGLQMAMEELKAAGCRTIYINGSFVTSKLRPEDFDACWDREEVDTDYLRIHAPRLLNHYDRARQKARYKGEIFPADQPVGNYGDNSYNFFQSDRKGNRKGIIAIDLMRWEP</sequence>
<accession>A0AAV3XEP9</accession>
<reference evidence="1" key="1">
    <citation type="submission" date="2019-10" db="EMBL/GenBank/DDBJ databases">
        <title>Draft genome sequece of Microseira wollei NIES-4236.</title>
        <authorList>
            <person name="Yamaguchi H."/>
            <person name="Suzuki S."/>
            <person name="Kawachi M."/>
        </authorList>
    </citation>
    <scope>NUCLEOTIDE SEQUENCE</scope>
    <source>
        <strain evidence="1">NIES-4236</strain>
    </source>
</reference>
<protein>
    <submittedName>
        <fullName evidence="1">Uncharacterized protein</fullName>
    </submittedName>
</protein>
<name>A0AAV3XEP9_9CYAN</name>
<proteinExistence type="predicted"/>
<dbReference type="AlphaFoldDB" id="A0AAV3XEP9"/>
<dbReference type="RefSeq" id="WP_226586197.1">
    <property type="nucleotide sequence ID" value="NZ_BLAY01000089.1"/>
</dbReference>
<dbReference type="Pfam" id="PF22014">
    <property type="entry name" value="DUF6932"/>
    <property type="match status" value="1"/>
</dbReference>
<evidence type="ECO:0000313" key="2">
    <source>
        <dbReference type="Proteomes" id="UP001050975"/>
    </source>
</evidence>
<dbReference type="Proteomes" id="UP001050975">
    <property type="component" value="Unassembled WGS sequence"/>
</dbReference>
<evidence type="ECO:0000313" key="1">
    <source>
        <dbReference type="EMBL" id="GET40355.1"/>
    </source>
</evidence>